<feature type="region of interest" description="Disordered" evidence="1">
    <location>
        <begin position="641"/>
        <end position="673"/>
    </location>
</feature>
<name>A0AAN9A953_HALRR</name>
<proteinExistence type="predicted"/>
<gene>
    <name evidence="3" type="ORF">SK128_027147</name>
</gene>
<organism evidence="3 4">
    <name type="scientific">Halocaridina rubra</name>
    <name type="common">Hawaiian red shrimp</name>
    <dbReference type="NCBI Taxonomy" id="373956"/>
    <lineage>
        <taxon>Eukaryota</taxon>
        <taxon>Metazoa</taxon>
        <taxon>Ecdysozoa</taxon>
        <taxon>Arthropoda</taxon>
        <taxon>Crustacea</taxon>
        <taxon>Multicrustacea</taxon>
        <taxon>Malacostraca</taxon>
        <taxon>Eumalacostraca</taxon>
        <taxon>Eucarida</taxon>
        <taxon>Decapoda</taxon>
        <taxon>Pleocyemata</taxon>
        <taxon>Caridea</taxon>
        <taxon>Atyoidea</taxon>
        <taxon>Atyidae</taxon>
        <taxon>Halocaridina</taxon>
    </lineage>
</organism>
<evidence type="ECO:0000256" key="1">
    <source>
        <dbReference type="SAM" id="MobiDB-lite"/>
    </source>
</evidence>
<feature type="region of interest" description="Disordered" evidence="1">
    <location>
        <begin position="463"/>
        <end position="495"/>
    </location>
</feature>
<keyword evidence="2" id="KW-1133">Transmembrane helix</keyword>
<keyword evidence="2" id="KW-0472">Membrane</keyword>
<feature type="transmembrane region" description="Helical" evidence="2">
    <location>
        <begin position="232"/>
        <end position="261"/>
    </location>
</feature>
<accession>A0AAN9A953</accession>
<feature type="compositionally biased region" description="Basic and acidic residues" evidence="1">
    <location>
        <begin position="641"/>
        <end position="660"/>
    </location>
</feature>
<keyword evidence="2" id="KW-0812">Transmembrane</keyword>
<evidence type="ECO:0000313" key="4">
    <source>
        <dbReference type="Proteomes" id="UP001381693"/>
    </source>
</evidence>
<evidence type="ECO:0000256" key="2">
    <source>
        <dbReference type="SAM" id="Phobius"/>
    </source>
</evidence>
<evidence type="ECO:0000313" key="3">
    <source>
        <dbReference type="EMBL" id="KAK7076660.1"/>
    </source>
</evidence>
<protein>
    <submittedName>
        <fullName evidence="3">Uncharacterized protein</fullName>
    </submittedName>
</protein>
<comment type="caution">
    <text evidence="3">The sequence shown here is derived from an EMBL/GenBank/DDBJ whole genome shotgun (WGS) entry which is preliminary data.</text>
</comment>
<feature type="region of interest" description="Disordered" evidence="1">
    <location>
        <begin position="512"/>
        <end position="620"/>
    </location>
</feature>
<feature type="compositionally biased region" description="Polar residues" evidence="1">
    <location>
        <begin position="519"/>
        <end position="532"/>
    </location>
</feature>
<dbReference type="Proteomes" id="UP001381693">
    <property type="component" value="Unassembled WGS sequence"/>
</dbReference>
<keyword evidence="4" id="KW-1185">Reference proteome</keyword>
<dbReference type="AlphaFoldDB" id="A0AAN9A953"/>
<dbReference type="EMBL" id="JAXCGZ010009586">
    <property type="protein sequence ID" value="KAK7076660.1"/>
    <property type="molecule type" value="Genomic_DNA"/>
</dbReference>
<reference evidence="3 4" key="1">
    <citation type="submission" date="2023-11" db="EMBL/GenBank/DDBJ databases">
        <title>Halocaridina rubra genome assembly.</title>
        <authorList>
            <person name="Smith C."/>
        </authorList>
    </citation>
    <scope>NUCLEOTIDE SEQUENCE [LARGE SCALE GENOMIC DNA]</scope>
    <source>
        <strain evidence="3">EP-1</strain>
        <tissue evidence="3">Whole</tissue>
    </source>
</reference>
<sequence length="673" mass="72737">MATVDSPGICNETIYLEEGAKSAAILRLTDKDSYAFSPMNCIITFKASKHSWSGLTGVLEEVDLRRYESNGDHHLDQSQCIDYIKIQSSGDSSGMPKDEQCGSWSVSPAENLSHIGFRRSLFGYCPNPPAPSSIIRCGVSELKVLVSVGQRDYSSLRRGKPWRSHRGFTFVVTAYRYSFGEKGCTDGLQSCGKMDYHGYQHHCVHKSLWCDHHINCGQPRNNDELSCHSDEMLSGLVTVMVGPWVGAALLIFLVVSAVVYWRRAIPFPSLRIPQPQDHNSYAESYEVSSTMSSAHHMAIQVRVVCNSAHGIHTPRTSPWQASDLPPSYESLFPQGPPPQKTALTTNTTSTTTATSAASFNISTTSLVSVPIGSNANATSGPSGFYSNTTQTSSIVIPISAICNNLGNSSAMSSASFSTTTFTNTVSSAMPSATNTTTSTTTIASVGASPSTLASISVTSVSLAGASRDVKSGSSKDNTHMRSHHHSNETCNINNVPSPITCCKTGRVGTRPPLVEPEDTNISPCNSTSNTPASADVQLPYSFHDGSLSNTETETDHRESHPKQSSNRTAAVASRQESTLEDTEPVLISNGAVSLGGRSSEPHNEQEYTTQGSENAEGEESCIEFKSAQIYYDSERVNKDSEITPFHEIKDDEDTLERSSENSDDLDRDNESLL</sequence>